<comment type="subcellular location">
    <subcellularLocation>
        <location evidence="1">Nucleus</location>
    </subcellularLocation>
</comment>
<dbReference type="EMBL" id="JAHGAV010001682">
    <property type="protein sequence ID" value="KAG6921828.1"/>
    <property type="molecule type" value="Genomic_DNA"/>
</dbReference>
<evidence type="ECO:0000256" key="3">
    <source>
        <dbReference type="ARBA" id="ARBA00023125"/>
    </source>
</evidence>
<dbReference type="InterPro" id="IPR052207">
    <property type="entry name" value="Max-like/E-box_TFs"/>
</dbReference>
<evidence type="ECO:0000313" key="8">
    <source>
        <dbReference type="Proteomes" id="UP000765507"/>
    </source>
</evidence>
<keyword evidence="3" id="KW-0238">DNA-binding</keyword>
<evidence type="ECO:0000256" key="1">
    <source>
        <dbReference type="ARBA" id="ARBA00004123"/>
    </source>
</evidence>
<feature type="region of interest" description="Disordered" evidence="6">
    <location>
        <begin position="1"/>
        <end position="20"/>
    </location>
</feature>
<feature type="region of interest" description="Disordered" evidence="6">
    <location>
        <begin position="39"/>
        <end position="58"/>
    </location>
</feature>
<dbReference type="GO" id="GO:0005634">
    <property type="term" value="C:nucleus"/>
    <property type="evidence" value="ECO:0007669"/>
    <property type="project" value="UniProtKB-SubCell"/>
</dbReference>
<keyword evidence="2" id="KW-0805">Transcription regulation</keyword>
<dbReference type="AlphaFoldDB" id="A0A8T1RZ17"/>
<name>A0A8T1RZ17_CHESE</name>
<dbReference type="Proteomes" id="UP000765507">
    <property type="component" value="Unassembled WGS sequence"/>
</dbReference>
<keyword evidence="8" id="KW-1185">Reference proteome</keyword>
<dbReference type="OrthoDB" id="6022628at2759"/>
<comment type="caution">
    <text evidence="7">The sequence shown here is derived from an EMBL/GenBank/DDBJ whole genome shotgun (WGS) entry which is preliminary data.</text>
</comment>
<dbReference type="GO" id="GO:0000981">
    <property type="term" value="F:DNA-binding transcription factor activity, RNA polymerase II-specific"/>
    <property type="evidence" value="ECO:0007669"/>
    <property type="project" value="TreeGrafter"/>
</dbReference>
<accession>A0A8T1RZ17</accession>
<proteinExistence type="predicted"/>
<evidence type="ECO:0000256" key="5">
    <source>
        <dbReference type="ARBA" id="ARBA00023242"/>
    </source>
</evidence>
<protein>
    <submittedName>
        <fullName evidence="7">MLX interacting protein</fullName>
    </submittedName>
</protein>
<reference evidence="7 8" key="1">
    <citation type="journal article" date="2020" name="G3 (Bethesda)">
        <title>Draft Genome of the Common Snapping Turtle, Chelydra serpentina, a Model for Phenotypic Plasticity in Reptiles.</title>
        <authorList>
            <person name="Das D."/>
            <person name="Singh S.K."/>
            <person name="Bierstedt J."/>
            <person name="Erickson A."/>
            <person name="Galli G.L.J."/>
            <person name="Crossley D.A. 2nd"/>
            <person name="Rhen T."/>
        </authorList>
    </citation>
    <scope>NUCLEOTIDE SEQUENCE [LARGE SCALE GENOMIC DNA]</scope>
    <source>
        <strain evidence="7">KW</strain>
    </source>
</reference>
<feature type="non-terminal residue" evidence="7">
    <location>
        <position position="141"/>
    </location>
</feature>
<evidence type="ECO:0000256" key="4">
    <source>
        <dbReference type="ARBA" id="ARBA00023163"/>
    </source>
</evidence>
<dbReference type="GO" id="GO:0000978">
    <property type="term" value="F:RNA polymerase II cis-regulatory region sequence-specific DNA binding"/>
    <property type="evidence" value="ECO:0007669"/>
    <property type="project" value="TreeGrafter"/>
</dbReference>
<sequence length="141" mass="15191">MSRPQVIHSGHFMVSEPHADPELDPGVRAAVGSMAEQAGVVEPGAGGRREGAGMGEGAAVPGDAYDFDTVNACTCRTYRYGPCSSGALSIDASLTKLFECMTLAYSGKIVSPKWKTFKGLKLLPRDKIRLNNAIWRAWYLQ</sequence>
<evidence type="ECO:0000313" key="7">
    <source>
        <dbReference type="EMBL" id="KAG6921828.1"/>
    </source>
</evidence>
<dbReference type="PANTHER" id="PTHR15741:SF14">
    <property type="entry name" value="CARBOHYDRATE-RESPONSIVE ELEMENT-BINDING PROTEIN"/>
    <property type="match status" value="1"/>
</dbReference>
<gene>
    <name evidence="7" type="ORF">G0U57_005053</name>
</gene>
<keyword evidence="5" id="KW-0539">Nucleus</keyword>
<organism evidence="7 8">
    <name type="scientific">Chelydra serpentina</name>
    <name type="common">Snapping turtle</name>
    <name type="synonym">Testudo serpentina</name>
    <dbReference type="NCBI Taxonomy" id="8475"/>
    <lineage>
        <taxon>Eukaryota</taxon>
        <taxon>Metazoa</taxon>
        <taxon>Chordata</taxon>
        <taxon>Craniata</taxon>
        <taxon>Vertebrata</taxon>
        <taxon>Euteleostomi</taxon>
        <taxon>Archelosauria</taxon>
        <taxon>Testudinata</taxon>
        <taxon>Testudines</taxon>
        <taxon>Cryptodira</taxon>
        <taxon>Durocryptodira</taxon>
        <taxon>Americhelydia</taxon>
        <taxon>Chelydroidea</taxon>
        <taxon>Chelydridae</taxon>
        <taxon>Chelydra</taxon>
    </lineage>
</organism>
<evidence type="ECO:0000256" key="2">
    <source>
        <dbReference type="ARBA" id="ARBA00023015"/>
    </source>
</evidence>
<dbReference type="PANTHER" id="PTHR15741">
    <property type="entry name" value="BASIC HELIX-LOOP-HELIX ZIP TRANSCRIPTION FACTOR"/>
    <property type="match status" value="1"/>
</dbReference>
<evidence type="ECO:0000256" key="6">
    <source>
        <dbReference type="SAM" id="MobiDB-lite"/>
    </source>
</evidence>
<keyword evidence="4" id="KW-0804">Transcription</keyword>